<reference evidence="1 2" key="2">
    <citation type="journal article" date="2016" name="Microb. Ecol.">
        <title>Genome Characteristics of a Novel Type I Methanotroph (Sn10-6) Isolated from a Flooded Indian Rice Field.</title>
        <authorList>
            <person name="Rahalkar M.C."/>
            <person name="Pandit P.S."/>
            <person name="Dhakephalkar P.K."/>
            <person name="Pore S."/>
            <person name="Arora P."/>
            <person name="Kapse N."/>
        </authorList>
    </citation>
    <scope>NUCLEOTIDE SEQUENCE [LARGE SCALE GENOMIC DNA]</scope>
    <source>
        <strain evidence="1 2">Sn10-6</strain>
    </source>
</reference>
<evidence type="ECO:0000313" key="2">
    <source>
        <dbReference type="Proteomes" id="UP000033684"/>
    </source>
</evidence>
<dbReference type="PATRIC" id="fig|1632867.3.peg.5231"/>
<organism evidence="1 2">
    <name type="scientific">Methylocucumis oryzae</name>
    <dbReference type="NCBI Taxonomy" id="1632867"/>
    <lineage>
        <taxon>Bacteria</taxon>
        <taxon>Pseudomonadati</taxon>
        <taxon>Pseudomonadota</taxon>
        <taxon>Gammaproteobacteria</taxon>
        <taxon>Methylococcales</taxon>
        <taxon>Methylococcaceae</taxon>
        <taxon>Methylocucumis</taxon>
    </lineage>
</organism>
<reference evidence="2" key="1">
    <citation type="submission" date="2015-03" db="EMBL/GenBank/DDBJ databases">
        <title>Draft genome sequence of a novel methanotroph (Sn10-6) isolated from flooded ricefield rhizosphere in India.</title>
        <authorList>
            <person name="Pandit P.S."/>
            <person name="Pore S.D."/>
            <person name="Arora P."/>
            <person name="Kapse N.G."/>
            <person name="Dhakephalkar P.K."/>
            <person name="Rahalkar M.C."/>
        </authorList>
    </citation>
    <scope>NUCLEOTIDE SEQUENCE [LARGE SCALE GENOMIC DNA]</scope>
    <source>
        <strain evidence="2">Sn10-6</strain>
    </source>
</reference>
<sequence>MNKNKLTDAYSDLMANLYEAMDDTLHSMADALDIAKRKLHDAGDFSAEELDKLAHFVKRDVEHAAQVDTKADPDSLKEWFKFDVELIENFAVDAFFSLADKTRLELAKLDQLYHKQSYHSGEITGPGTFVCASCGKEIAFKMPSEIPVCPACQGDTFNRI</sequence>
<accession>A0A0F3IJR4</accession>
<dbReference type="EMBL" id="LAJX01000073">
    <property type="protein sequence ID" value="KJV06941.1"/>
    <property type="molecule type" value="Genomic_DNA"/>
</dbReference>
<keyword evidence="2" id="KW-1185">Reference proteome</keyword>
<evidence type="ECO:0008006" key="3">
    <source>
        <dbReference type="Google" id="ProtNLM"/>
    </source>
</evidence>
<name>A0A0F3IJR4_9GAMM</name>
<comment type="caution">
    <text evidence="1">The sequence shown here is derived from an EMBL/GenBank/DDBJ whole genome shotgun (WGS) entry which is preliminary data.</text>
</comment>
<proteinExistence type="predicted"/>
<evidence type="ECO:0000313" key="1">
    <source>
        <dbReference type="EMBL" id="KJV06941.1"/>
    </source>
</evidence>
<dbReference type="RefSeq" id="WP_045778818.1">
    <property type="nucleotide sequence ID" value="NZ_LAJX01000073.1"/>
</dbReference>
<dbReference type="InterPro" id="IPR009912">
    <property type="entry name" value="DUF1451"/>
</dbReference>
<protein>
    <recommendedName>
        <fullName evidence="3">Zinc ribbon-containing protein</fullName>
    </recommendedName>
</protein>
<dbReference type="Proteomes" id="UP000033684">
    <property type="component" value="Unassembled WGS sequence"/>
</dbReference>
<dbReference type="OrthoDB" id="3174978at2"/>
<dbReference type="AlphaFoldDB" id="A0A0F3IJR4"/>
<dbReference type="Pfam" id="PF07295">
    <property type="entry name" value="DUF1451"/>
    <property type="match status" value="1"/>
</dbReference>
<gene>
    <name evidence="1" type="ORF">VZ94_07970</name>
</gene>